<dbReference type="RefSeq" id="WP_140838946.1">
    <property type="nucleotide sequence ID" value="NZ_RCZI01000001.1"/>
</dbReference>
<dbReference type="PROSITE" id="PS51257">
    <property type="entry name" value="PROKAR_LIPOPROTEIN"/>
    <property type="match status" value="1"/>
</dbReference>
<dbReference type="EMBL" id="RCZI01000001">
    <property type="protein sequence ID" value="TPG30719.1"/>
    <property type="molecule type" value="Genomic_DNA"/>
</dbReference>
<organism evidence="2 3">
    <name type="scientific">Variovorax guangxiensis</name>
    <dbReference type="NCBI Taxonomy" id="1775474"/>
    <lineage>
        <taxon>Bacteria</taxon>
        <taxon>Pseudomonadati</taxon>
        <taxon>Pseudomonadota</taxon>
        <taxon>Betaproteobacteria</taxon>
        <taxon>Burkholderiales</taxon>
        <taxon>Comamonadaceae</taxon>
        <taxon>Variovorax</taxon>
    </lineage>
</organism>
<gene>
    <name evidence="2" type="ORF">EAH82_04430</name>
</gene>
<sequence>MKRRIRRLAWILWPSFLLACVVEMGMFALVDPGDVHWRGEPLPLSRQGLYTVAFFVFWVLAMGSSALTALLAMSRREVNKPED</sequence>
<dbReference type="OrthoDB" id="6197657at2"/>
<reference evidence="2 3" key="1">
    <citation type="journal article" date="2019" name="Environ. Microbiol.">
        <title>Species interactions and distinct microbial communities in high Arctic permafrost affected cryosols are associated with the CH4 and CO2 gas fluxes.</title>
        <authorList>
            <person name="Altshuler I."/>
            <person name="Hamel J."/>
            <person name="Turney S."/>
            <person name="Magnuson E."/>
            <person name="Levesque R."/>
            <person name="Greer C."/>
            <person name="Whyte L.G."/>
        </authorList>
    </citation>
    <scope>NUCLEOTIDE SEQUENCE [LARGE SCALE GENOMIC DNA]</scope>
    <source>
        <strain evidence="2 3">S06.C</strain>
    </source>
</reference>
<evidence type="ECO:0000313" key="3">
    <source>
        <dbReference type="Proteomes" id="UP000319212"/>
    </source>
</evidence>
<evidence type="ECO:0000256" key="1">
    <source>
        <dbReference type="SAM" id="Phobius"/>
    </source>
</evidence>
<name>A0A502E1B6_9BURK</name>
<protein>
    <submittedName>
        <fullName evidence="2">Uncharacterized protein</fullName>
    </submittedName>
</protein>
<proteinExistence type="predicted"/>
<comment type="caution">
    <text evidence="2">The sequence shown here is derived from an EMBL/GenBank/DDBJ whole genome shotgun (WGS) entry which is preliminary data.</text>
</comment>
<keyword evidence="1" id="KW-0812">Transmembrane</keyword>
<keyword evidence="1" id="KW-0472">Membrane</keyword>
<dbReference type="Proteomes" id="UP000319212">
    <property type="component" value="Unassembled WGS sequence"/>
</dbReference>
<evidence type="ECO:0000313" key="2">
    <source>
        <dbReference type="EMBL" id="TPG30719.1"/>
    </source>
</evidence>
<feature type="transmembrane region" description="Helical" evidence="1">
    <location>
        <begin position="48"/>
        <end position="72"/>
    </location>
</feature>
<accession>A0A502E1B6</accession>
<dbReference type="AlphaFoldDB" id="A0A502E1B6"/>
<keyword evidence="1" id="KW-1133">Transmembrane helix</keyword>